<accession>A0A430FEJ1</accession>
<dbReference type="PROSITE" id="PS50911">
    <property type="entry name" value="CHAP"/>
    <property type="match status" value="1"/>
</dbReference>
<dbReference type="Gene3D" id="1.10.530.10">
    <property type="match status" value="1"/>
</dbReference>
<organism evidence="4 5">
    <name type="scientific">Bifidobacterium callimiconis</name>
    <dbReference type="NCBI Taxonomy" id="2306973"/>
    <lineage>
        <taxon>Bacteria</taxon>
        <taxon>Bacillati</taxon>
        <taxon>Actinomycetota</taxon>
        <taxon>Actinomycetes</taxon>
        <taxon>Bifidobacteriales</taxon>
        <taxon>Bifidobacteriaceae</taxon>
        <taxon>Bifidobacterium</taxon>
    </lineage>
</organism>
<comment type="caution">
    <text evidence="4">The sequence shown here is derived from an EMBL/GenBank/DDBJ whole genome shotgun (WGS) entry which is preliminary data.</text>
</comment>
<dbReference type="InterPro" id="IPR007921">
    <property type="entry name" value="CHAP_dom"/>
</dbReference>
<evidence type="ECO:0000259" key="3">
    <source>
        <dbReference type="PROSITE" id="PS50911"/>
    </source>
</evidence>
<keyword evidence="2" id="KW-0812">Transmembrane</keyword>
<keyword evidence="4" id="KW-0378">Hydrolase</keyword>
<dbReference type="PANTHER" id="PTHR37423:SF2">
    <property type="entry name" value="MEMBRANE-BOUND LYTIC MUREIN TRANSGLYCOSYLASE C"/>
    <property type="match status" value="1"/>
</dbReference>
<dbReference type="Proteomes" id="UP000288607">
    <property type="component" value="Unassembled WGS sequence"/>
</dbReference>
<dbReference type="InterPro" id="IPR023346">
    <property type="entry name" value="Lysozyme-like_dom_sf"/>
</dbReference>
<keyword evidence="2" id="KW-1133">Transmembrane helix</keyword>
<dbReference type="SUPFAM" id="SSF53955">
    <property type="entry name" value="Lysozyme-like"/>
    <property type="match status" value="1"/>
</dbReference>
<proteinExistence type="predicted"/>
<dbReference type="Pfam" id="PF05257">
    <property type="entry name" value="CHAP"/>
    <property type="match status" value="1"/>
</dbReference>
<sequence>MSGARTAAPPASAGARPSGGAGATGSPAASAGASAAAAAAGGQVVPDGQMVDRKPGKRRVSRAVGATVHRAWSASADRSDAASSMGVDSVGLSVSVASKPVGAVGRAAGRKAKRAAGAKIRSWIGVEQKVEETASRRIVMMKKAGRASNRIGRAFGGGVHDVRSRLTAEDTDVTSRIGSSAQTLAFRSVTTAGRGAVKGTAFAVKHRHAPAQAARATVSGARGFASAVSRAASAARVAVTRAIAAVSAGSAPMVLVVAAVTAVAVVLVAILSWLPLSKDQSAAVAGGDVQNVPAEYVEDVKRAGSICATVTPAVIAAQIEAESNWNPNAGSSAGAQGIAQFIPSTWATHGMDGDGDGKADVMNPHDAIWSQGNYMCQLADGVAALQSAGRVSGDALSLTLAAYNAGLGAVANYHGIPPYKETQGYVQKIVGRVPYYQAAGEGSDGAQAGTLSPPMIMKQDGYHVDFTAMGIAATSTTYELYQCTWWASVRRAQIGKPVDPYMGNGGQWNEKGLALGYSVSGAPRPGDVIVFEPGVHGSSRVYGHVAVVEQVNGDGSILISQSGTGWMAVVTETISAQSLSQMGSGISFIH</sequence>
<dbReference type="InterPro" id="IPR008258">
    <property type="entry name" value="Transglycosylase_SLT_dom_1"/>
</dbReference>
<name>A0A430FEJ1_9BIFI</name>
<keyword evidence="5" id="KW-1185">Reference proteome</keyword>
<reference evidence="4 5" key="1">
    <citation type="submission" date="2018-09" db="EMBL/GenBank/DDBJ databases">
        <title>Characterization of the phylogenetic diversity of five novel species belonging to the genus Bifidobacterium.</title>
        <authorList>
            <person name="Lugli G.A."/>
            <person name="Duranti S."/>
            <person name="Milani C."/>
        </authorList>
    </citation>
    <scope>NUCLEOTIDE SEQUENCE [LARGE SCALE GENOMIC DNA]</scope>
    <source>
        <strain evidence="4 5">2028B</strain>
    </source>
</reference>
<dbReference type="RefSeq" id="WP_241227225.1">
    <property type="nucleotide sequence ID" value="NZ_QXGJ01000004.1"/>
</dbReference>
<dbReference type="SUPFAM" id="SSF54001">
    <property type="entry name" value="Cysteine proteinases"/>
    <property type="match status" value="1"/>
</dbReference>
<evidence type="ECO:0000256" key="2">
    <source>
        <dbReference type="SAM" id="Phobius"/>
    </source>
</evidence>
<protein>
    <submittedName>
        <fullName evidence="4">Glycoside hydrolase</fullName>
    </submittedName>
</protein>
<dbReference type="PANTHER" id="PTHR37423">
    <property type="entry name" value="SOLUBLE LYTIC MUREIN TRANSGLYCOSYLASE-RELATED"/>
    <property type="match status" value="1"/>
</dbReference>
<evidence type="ECO:0000256" key="1">
    <source>
        <dbReference type="SAM" id="MobiDB-lite"/>
    </source>
</evidence>
<dbReference type="GO" id="GO:0016787">
    <property type="term" value="F:hydrolase activity"/>
    <property type="evidence" value="ECO:0007669"/>
    <property type="project" value="UniProtKB-KW"/>
</dbReference>
<dbReference type="Pfam" id="PF01464">
    <property type="entry name" value="SLT"/>
    <property type="match status" value="1"/>
</dbReference>
<dbReference type="EMBL" id="QXGJ01000004">
    <property type="protein sequence ID" value="RSX51269.1"/>
    <property type="molecule type" value="Genomic_DNA"/>
</dbReference>
<dbReference type="CDD" id="cd13399">
    <property type="entry name" value="Slt35-like"/>
    <property type="match status" value="1"/>
</dbReference>
<dbReference type="AlphaFoldDB" id="A0A430FEJ1"/>
<evidence type="ECO:0000313" key="4">
    <source>
        <dbReference type="EMBL" id="RSX51269.1"/>
    </source>
</evidence>
<gene>
    <name evidence="4" type="ORF">D2E23_1114</name>
</gene>
<feature type="transmembrane region" description="Helical" evidence="2">
    <location>
        <begin position="253"/>
        <end position="274"/>
    </location>
</feature>
<feature type="region of interest" description="Disordered" evidence="1">
    <location>
        <begin position="1"/>
        <end position="64"/>
    </location>
</feature>
<feature type="compositionally biased region" description="Low complexity" evidence="1">
    <location>
        <begin position="1"/>
        <end position="16"/>
    </location>
</feature>
<dbReference type="InterPro" id="IPR038765">
    <property type="entry name" value="Papain-like_cys_pep_sf"/>
</dbReference>
<evidence type="ECO:0000313" key="5">
    <source>
        <dbReference type="Proteomes" id="UP000288607"/>
    </source>
</evidence>
<dbReference type="Gene3D" id="3.90.1720.10">
    <property type="entry name" value="endopeptidase domain like (from Nostoc punctiforme)"/>
    <property type="match status" value="1"/>
</dbReference>
<feature type="compositionally biased region" description="Low complexity" evidence="1">
    <location>
        <begin position="24"/>
        <end position="42"/>
    </location>
</feature>
<keyword evidence="2" id="KW-0472">Membrane</keyword>
<feature type="domain" description="Peptidase C51" evidence="3">
    <location>
        <begin position="458"/>
        <end position="590"/>
    </location>
</feature>